<evidence type="ECO:0000313" key="2">
    <source>
        <dbReference type="Proteomes" id="UP000199214"/>
    </source>
</evidence>
<keyword evidence="2" id="KW-1185">Reference proteome</keyword>
<accession>A0A1H7V4Q1</accession>
<organism evidence="1 2">
    <name type="scientific">Sphingomonas palmae</name>
    <dbReference type="NCBI Taxonomy" id="1855283"/>
    <lineage>
        <taxon>Bacteria</taxon>
        <taxon>Pseudomonadati</taxon>
        <taxon>Pseudomonadota</taxon>
        <taxon>Alphaproteobacteria</taxon>
        <taxon>Sphingomonadales</taxon>
        <taxon>Sphingomonadaceae</taxon>
        <taxon>Sphingomonas</taxon>
    </lineage>
</organism>
<evidence type="ECO:0000313" key="1">
    <source>
        <dbReference type="EMBL" id="SEM04242.1"/>
    </source>
</evidence>
<dbReference type="AlphaFoldDB" id="A0A1H7V4Q1"/>
<proteinExistence type="predicted"/>
<dbReference type="EMBL" id="FNZZ01000009">
    <property type="protein sequence ID" value="SEM04242.1"/>
    <property type="molecule type" value="Genomic_DNA"/>
</dbReference>
<protein>
    <submittedName>
        <fullName evidence="1">Uncharacterized protein</fullName>
    </submittedName>
</protein>
<dbReference type="Gene3D" id="1.10.10.2910">
    <property type="match status" value="1"/>
</dbReference>
<dbReference type="OrthoDB" id="266526at2"/>
<dbReference type="RefSeq" id="WP_093008074.1">
    <property type="nucleotide sequence ID" value="NZ_FNZZ01000009.1"/>
</dbReference>
<reference evidence="2" key="1">
    <citation type="submission" date="2016-10" db="EMBL/GenBank/DDBJ databases">
        <authorList>
            <person name="Varghese N."/>
            <person name="Submissions S."/>
        </authorList>
    </citation>
    <scope>NUCLEOTIDE SEQUENCE [LARGE SCALE GENOMIC DNA]</scope>
    <source>
        <strain evidence="2">JS21-1</strain>
    </source>
</reference>
<name>A0A1H7V4Q1_9SPHN</name>
<gene>
    <name evidence="1" type="ORF">SAMN05216382_3165</name>
</gene>
<dbReference type="Proteomes" id="UP000199214">
    <property type="component" value="Unassembled WGS sequence"/>
</dbReference>
<sequence length="309" mass="35125">MSKNRILSEKTAHDIDRRVERVLKGLGNPEPPLRLEDVRHLLKLDKAFYTASNPSAVQEKISRIRVATIQVYERPALLWDAIKKLSLKALYLPDRRRILLDGDLPEKKHRWNEAHEIGHSLIPWHEDVMHGDNNHTLLPHCHEEVEAEANFAGGRLLFLQDRFTEEALSSSATISIIKELHGKFGNTLSTTLYRFVEVAGTDRPLVGMITGHPHKSKRKADFDALNPAKYFIQSPMFAERFSKMSEREVFNAVAGYCGAQRGGILGESDLILTDDNGDDHRFHFETFYNTHDALTLGVYRGPELRIIAA</sequence>
<dbReference type="STRING" id="1855283.SAMN05216382_3165"/>